<dbReference type="InterPro" id="IPR044780">
    <property type="entry name" value="Heh2/Src1"/>
</dbReference>
<dbReference type="PANTHER" id="PTHR47808">
    <property type="entry name" value="INNER NUCLEAR MEMBRANE PROTEIN HEH2-RELATED"/>
    <property type="match status" value="1"/>
</dbReference>
<dbReference type="Gene3D" id="1.10.10.1180">
    <property type="entry name" value="MAN1, winged-helix domain"/>
    <property type="match status" value="1"/>
</dbReference>
<dbReference type="RefSeq" id="XP_033593741.1">
    <property type="nucleotide sequence ID" value="XM_033732195.1"/>
</dbReference>
<dbReference type="EMBL" id="MU001631">
    <property type="protein sequence ID" value="KAF2487172.1"/>
    <property type="molecule type" value="Genomic_DNA"/>
</dbReference>
<keyword evidence="5" id="KW-0472">Membrane</keyword>
<dbReference type="Pfam" id="PF09402">
    <property type="entry name" value="MSC"/>
    <property type="match status" value="1"/>
</dbReference>
<evidence type="ECO:0000256" key="5">
    <source>
        <dbReference type="ARBA" id="ARBA00023136"/>
    </source>
</evidence>
<keyword evidence="6" id="KW-0539">Nucleus</keyword>
<evidence type="ECO:0000259" key="8">
    <source>
        <dbReference type="Pfam" id="PF09402"/>
    </source>
</evidence>
<dbReference type="InterPro" id="IPR025856">
    <property type="entry name" value="HeH/LEM_domain"/>
</dbReference>
<evidence type="ECO:0000313" key="10">
    <source>
        <dbReference type="EMBL" id="KAF2487172.1"/>
    </source>
</evidence>
<evidence type="ECO:0000256" key="1">
    <source>
        <dbReference type="ARBA" id="ARBA00004540"/>
    </source>
</evidence>
<dbReference type="GO" id="GO:0071763">
    <property type="term" value="P:nuclear membrane organization"/>
    <property type="evidence" value="ECO:0007669"/>
    <property type="project" value="TreeGrafter"/>
</dbReference>
<evidence type="ECO:0000313" key="11">
    <source>
        <dbReference type="Proteomes" id="UP000799767"/>
    </source>
</evidence>
<comment type="subcellular location">
    <subcellularLocation>
        <location evidence="1">Nucleus inner membrane</location>
    </subcellularLocation>
</comment>
<dbReference type="OrthoDB" id="2503928at2759"/>
<organism evidence="10 11">
    <name type="scientific">Neohortaea acidophila</name>
    <dbReference type="NCBI Taxonomy" id="245834"/>
    <lineage>
        <taxon>Eukaryota</taxon>
        <taxon>Fungi</taxon>
        <taxon>Dikarya</taxon>
        <taxon>Ascomycota</taxon>
        <taxon>Pezizomycotina</taxon>
        <taxon>Dothideomycetes</taxon>
        <taxon>Dothideomycetidae</taxon>
        <taxon>Mycosphaerellales</taxon>
        <taxon>Teratosphaeriaceae</taxon>
        <taxon>Neohortaea</taxon>
    </lineage>
</organism>
<keyword evidence="4" id="KW-1133">Transmembrane helix</keyword>
<dbReference type="GO" id="GO:0003682">
    <property type="term" value="F:chromatin binding"/>
    <property type="evidence" value="ECO:0007669"/>
    <property type="project" value="InterPro"/>
</dbReference>
<feature type="domain" description="HeH/LEM" evidence="9">
    <location>
        <begin position="13"/>
        <end position="47"/>
    </location>
</feature>
<dbReference type="GO" id="GO:0005783">
    <property type="term" value="C:endoplasmic reticulum"/>
    <property type="evidence" value="ECO:0007669"/>
    <property type="project" value="TreeGrafter"/>
</dbReference>
<dbReference type="GeneID" id="54473197"/>
<proteinExistence type="predicted"/>
<feature type="domain" description="Man1/Src1-like C-terminal" evidence="8">
    <location>
        <begin position="302"/>
        <end position="619"/>
    </location>
</feature>
<feature type="compositionally biased region" description="Basic and acidic residues" evidence="7">
    <location>
        <begin position="209"/>
        <end position="228"/>
    </location>
</feature>
<feature type="region of interest" description="Disordered" evidence="7">
    <location>
        <begin position="631"/>
        <end position="685"/>
    </location>
</feature>
<dbReference type="GO" id="GO:0034399">
    <property type="term" value="C:nuclear periphery"/>
    <property type="evidence" value="ECO:0007669"/>
    <property type="project" value="TreeGrafter"/>
</dbReference>
<dbReference type="Pfam" id="PF12949">
    <property type="entry name" value="HeH"/>
    <property type="match status" value="1"/>
</dbReference>
<dbReference type="InterPro" id="IPR041885">
    <property type="entry name" value="MAN1_winged_helix_dom"/>
</dbReference>
<dbReference type="CDD" id="cd12935">
    <property type="entry name" value="LEM_like"/>
    <property type="match status" value="1"/>
</dbReference>
<evidence type="ECO:0000256" key="4">
    <source>
        <dbReference type="ARBA" id="ARBA00022989"/>
    </source>
</evidence>
<protein>
    <submittedName>
        <fullName evidence="10">Man1-Src1p-C-terminal domain-containing protein</fullName>
    </submittedName>
</protein>
<keyword evidence="2" id="KW-0597">Phosphoprotein</keyword>
<reference evidence="10" key="1">
    <citation type="journal article" date="2020" name="Stud. Mycol.">
        <title>101 Dothideomycetes genomes: a test case for predicting lifestyles and emergence of pathogens.</title>
        <authorList>
            <person name="Haridas S."/>
            <person name="Albert R."/>
            <person name="Binder M."/>
            <person name="Bloem J."/>
            <person name="Labutti K."/>
            <person name="Salamov A."/>
            <person name="Andreopoulos B."/>
            <person name="Baker S."/>
            <person name="Barry K."/>
            <person name="Bills G."/>
            <person name="Bluhm B."/>
            <person name="Cannon C."/>
            <person name="Castanera R."/>
            <person name="Culley D."/>
            <person name="Daum C."/>
            <person name="Ezra D."/>
            <person name="Gonzalez J."/>
            <person name="Henrissat B."/>
            <person name="Kuo A."/>
            <person name="Liang C."/>
            <person name="Lipzen A."/>
            <person name="Lutzoni F."/>
            <person name="Magnuson J."/>
            <person name="Mondo S."/>
            <person name="Nolan M."/>
            <person name="Ohm R."/>
            <person name="Pangilinan J."/>
            <person name="Park H.-J."/>
            <person name="Ramirez L."/>
            <person name="Alfaro M."/>
            <person name="Sun H."/>
            <person name="Tritt A."/>
            <person name="Yoshinaga Y."/>
            <person name="Zwiers L.-H."/>
            <person name="Turgeon B."/>
            <person name="Goodwin S."/>
            <person name="Spatafora J."/>
            <person name="Crous P."/>
            <person name="Grigoriev I."/>
        </authorList>
    </citation>
    <scope>NUCLEOTIDE SEQUENCE</scope>
    <source>
        <strain evidence="10">CBS 113389</strain>
    </source>
</reference>
<sequence>MDDQEYLEPGFDPSTLTVPRLRSILVAHNVNYPSSAKKSQLIDLFNDNVLPLARKLRTANARVKRTSRGIVDVPASQGTADDDDEDDEEEEVAPSTATRSGRRTTRAKTEEAPQEIAPTPKSTRHSTAPPESVSRRASSKRAQAVAVDEAPEPKRSASRKSRLSAQTPVAKSGFADDDSPFSNDNVFQSGSSPPPPSTDRRRTISGVVRDADRRRSREARRRTEEIKPSRAQLDGASASSRQAPVSVLKKRSKDAVEAGEEFTPEEQWDLVRAEQSGELVPVRPKAKKAGSKVAQTGFGAVLTTILLGVGALWGQEKARVGYCGEGHHSREIAGVEIPPWADVLRPQCEPCPPHAICGPNLETVCEPDFVLTHHPLSANGFLPIPPTCEPDSMKAKRVEKVKERAIHELREHNAKYECGEPVQPVLRESELKARVSSKRLSRMQDREFEELWASAIGEVRDSDEVTQGIDGSGHFTLRSTSLARLPLSCAVRRSVRETAREYFWQLVIFCTLLSSGGYARYAYTSSRDAESRAKRLAGLALDKLSQQAALHAAEPDTYREGWVSMAQLRDDVLRNEWSTWNRKKIWEKVQAKVEKNANVRPMVREGRSGDVGRVWEWVGAVGMLESPRDASAVASPYGESGGHQRRKSGRVSFGGERWIEPSSFADTTEMSEVKRSRWEEGGQYY</sequence>
<evidence type="ECO:0000256" key="7">
    <source>
        <dbReference type="SAM" id="MobiDB-lite"/>
    </source>
</evidence>
<dbReference type="InterPro" id="IPR011015">
    <property type="entry name" value="LEM/LEM-like_dom_sf"/>
</dbReference>
<dbReference type="InterPro" id="IPR018996">
    <property type="entry name" value="Man1/Src1-like_C"/>
</dbReference>
<feature type="compositionally biased region" description="Acidic residues" evidence="7">
    <location>
        <begin position="80"/>
        <end position="92"/>
    </location>
</feature>
<evidence type="ECO:0000256" key="3">
    <source>
        <dbReference type="ARBA" id="ARBA00022692"/>
    </source>
</evidence>
<keyword evidence="11" id="KW-1185">Reference proteome</keyword>
<dbReference type="AlphaFoldDB" id="A0A6A6Q4F5"/>
<keyword evidence="3" id="KW-0812">Transmembrane</keyword>
<gene>
    <name evidence="10" type="ORF">BDY17DRAFT_288463</name>
</gene>
<dbReference type="Proteomes" id="UP000799767">
    <property type="component" value="Unassembled WGS sequence"/>
</dbReference>
<evidence type="ECO:0000256" key="6">
    <source>
        <dbReference type="ARBA" id="ARBA00023242"/>
    </source>
</evidence>
<dbReference type="GO" id="GO:0005637">
    <property type="term" value="C:nuclear inner membrane"/>
    <property type="evidence" value="ECO:0007669"/>
    <property type="project" value="UniProtKB-SubCell"/>
</dbReference>
<dbReference type="PANTHER" id="PTHR47808:SF2">
    <property type="entry name" value="LEM DOMAIN-CONTAINING PROTEIN 2"/>
    <property type="match status" value="1"/>
</dbReference>
<feature type="compositionally biased region" description="Basic and acidic residues" evidence="7">
    <location>
        <begin position="671"/>
        <end position="685"/>
    </location>
</feature>
<name>A0A6A6Q4F5_9PEZI</name>
<feature type="region of interest" description="Disordered" evidence="7">
    <location>
        <begin position="69"/>
        <end position="247"/>
    </location>
</feature>
<dbReference type="Gene3D" id="1.10.720.40">
    <property type="match status" value="1"/>
</dbReference>
<accession>A0A6A6Q4F5</accession>
<evidence type="ECO:0000259" key="9">
    <source>
        <dbReference type="Pfam" id="PF12949"/>
    </source>
</evidence>
<evidence type="ECO:0000256" key="2">
    <source>
        <dbReference type="ARBA" id="ARBA00022553"/>
    </source>
</evidence>